<protein>
    <recommendedName>
        <fullName evidence="3">Mersacidin/lichenicidin family type 2 lantibiotic</fullName>
    </recommendedName>
</protein>
<dbReference type="GO" id="GO:0003824">
    <property type="term" value="F:catalytic activity"/>
    <property type="evidence" value="ECO:0007669"/>
    <property type="project" value="InterPro"/>
</dbReference>
<dbReference type="InterPro" id="IPR036648">
    <property type="entry name" value="CN_Hdrase_a/SCN_Hdrase_g_sf"/>
</dbReference>
<keyword evidence="2" id="KW-1185">Reference proteome</keyword>
<dbReference type="InParanoid" id="H8MJN8"/>
<evidence type="ECO:0000313" key="1">
    <source>
        <dbReference type="EMBL" id="AFE06685.1"/>
    </source>
</evidence>
<dbReference type="EMBL" id="CP003389">
    <property type="protein sequence ID" value="AFE06685.1"/>
    <property type="molecule type" value="Genomic_DNA"/>
</dbReference>
<dbReference type="InterPro" id="IPR027635">
    <property type="entry name" value="Lantibiotic2_lead_pep_dom"/>
</dbReference>
<dbReference type="SUPFAM" id="SSF56209">
    <property type="entry name" value="Nitrile hydratase alpha chain"/>
    <property type="match status" value="1"/>
</dbReference>
<name>H8MJN8_CORCM</name>
<dbReference type="eggNOG" id="ENOG50333D4">
    <property type="taxonomic scope" value="Bacteria"/>
</dbReference>
<dbReference type="GO" id="GO:0046914">
    <property type="term" value="F:transition metal ion binding"/>
    <property type="evidence" value="ECO:0007669"/>
    <property type="project" value="InterPro"/>
</dbReference>
<accession>H8MJN8</accession>
<gene>
    <name evidence="1" type="ordered locus">COCOR_05972</name>
</gene>
<proteinExistence type="predicted"/>
<reference evidence="2" key="2">
    <citation type="submission" date="2012-03" db="EMBL/GenBank/DDBJ databases">
        <title>Genome sequence of the fruiting myxobacterium Corallococcus coralloides DSM 2259.</title>
        <authorList>
            <person name="Huntley S."/>
            <person name="Zhang Y."/>
            <person name="Treuner-Lange A."/>
            <person name="Sensen C.W."/>
            <person name="Sogaard-Andersen L."/>
        </authorList>
    </citation>
    <scope>NUCLEOTIDE SEQUENCE [LARGE SCALE GENOMIC DNA]</scope>
    <source>
        <strain evidence="2">ATCC 25202 / DSM 2259 / NBRC 100086 / M2</strain>
    </source>
</reference>
<dbReference type="RefSeq" id="WP_014398760.1">
    <property type="nucleotide sequence ID" value="NC_017030.1"/>
</dbReference>
<organism evidence="1 2">
    <name type="scientific">Corallococcus coralloides (strain ATCC 25202 / DSM 2259 / NBRC 100086 / M2)</name>
    <name type="common">Myxococcus coralloides</name>
    <dbReference type="NCBI Taxonomy" id="1144275"/>
    <lineage>
        <taxon>Bacteria</taxon>
        <taxon>Pseudomonadati</taxon>
        <taxon>Myxococcota</taxon>
        <taxon>Myxococcia</taxon>
        <taxon>Myxococcales</taxon>
        <taxon>Cystobacterineae</taxon>
        <taxon>Myxococcaceae</taxon>
        <taxon>Corallococcus</taxon>
    </lineage>
</organism>
<dbReference type="KEGG" id="ccx:COCOR_05972"/>
<dbReference type="NCBIfam" id="TIGR03898">
    <property type="entry name" value="lanti_MRSA_kill"/>
    <property type="match status" value="1"/>
</dbReference>
<dbReference type="Proteomes" id="UP000007587">
    <property type="component" value="Chromosome"/>
</dbReference>
<reference evidence="1 2" key="1">
    <citation type="journal article" date="2012" name="J. Bacteriol.">
        <title>Complete Genome Sequence of the Fruiting Myxobacterium Corallococcus coralloides DSM 2259.</title>
        <authorList>
            <person name="Huntley S."/>
            <person name="Zhang Y."/>
            <person name="Treuner-Lange A."/>
            <person name="Kneip S."/>
            <person name="Sensen C.W."/>
            <person name="Sogaard-Andersen L."/>
        </authorList>
    </citation>
    <scope>NUCLEOTIDE SEQUENCE [LARGE SCALE GENOMIC DNA]</scope>
    <source>
        <strain evidence="2">ATCC 25202 / DSM 2259 / NBRC 100086 / M2</strain>
    </source>
</reference>
<dbReference type="HOGENOM" id="CLU_194381_0_0_7"/>
<sequence>MMTPDMIIRAWKDPSFRESLTAEQRAQLPANPSGATLNELSETELMDVVGGRIDIGFTATNSCEYICTNLTFSLC</sequence>
<dbReference type="AlphaFoldDB" id="H8MJN8"/>
<dbReference type="GO" id="GO:0042742">
    <property type="term" value="P:defense response to bacterium"/>
    <property type="evidence" value="ECO:0007669"/>
    <property type="project" value="InterPro"/>
</dbReference>
<evidence type="ECO:0008006" key="3">
    <source>
        <dbReference type="Google" id="ProtNLM"/>
    </source>
</evidence>
<dbReference type="STRING" id="1144275.COCOR_05972"/>
<evidence type="ECO:0000313" key="2">
    <source>
        <dbReference type="Proteomes" id="UP000007587"/>
    </source>
</evidence>